<evidence type="ECO:0000313" key="3">
    <source>
        <dbReference type="EMBL" id="REC71383.1"/>
    </source>
</evidence>
<feature type="transmembrane region" description="Helical" evidence="2">
    <location>
        <begin position="6"/>
        <end position="26"/>
    </location>
</feature>
<name>A0A3D9D028_9FLAO</name>
<dbReference type="EMBL" id="QNUG01000010">
    <property type="protein sequence ID" value="REC71383.1"/>
    <property type="molecule type" value="Genomic_DNA"/>
</dbReference>
<dbReference type="AlphaFoldDB" id="A0A3D9D028"/>
<dbReference type="RefSeq" id="WP_116033878.1">
    <property type="nucleotide sequence ID" value="NZ_JBHLVV010000052.1"/>
</dbReference>
<protein>
    <submittedName>
        <fullName evidence="3">Cell wall anchor protein</fullName>
    </submittedName>
</protein>
<keyword evidence="2" id="KW-1133">Transmembrane helix</keyword>
<comment type="caution">
    <text evidence="3">The sequence shown here is derived from an EMBL/GenBank/DDBJ whole genome shotgun (WGS) entry which is preliminary data.</text>
</comment>
<dbReference type="OrthoDB" id="1367676at2"/>
<sequence length="100" mass="11599">MFKELLEPHISSLIAGLITGFVGWFFGRKKATAEVETNQIENAEKLLDYYRKMVDDLGLRLENSIIRFNAAENTIRELEEKIDRLTHELGKYKQLNGKVE</sequence>
<evidence type="ECO:0000313" key="4">
    <source>
        <dbReference type="Proteomes" id="UP000256326"/>
    </source>
</evidence>
<gene>
    <name evidence="3" type="ORF">DRF58_06085</name>
</gene>
<keyword evidence="4" id="KW-1185">Reference proteome</keyword>
<keyword evidence="2" id="KW-0812">Transmembrane</keyword>
<dbReference type="SUPFAM" id="SSF57997">
    <property type="entry name" value="Tropomyosin"/>
    <property type="match status" value="1"/>
</dbReference>
<organism evidence="3 4">
    <name type="scientific">Epilithonimonas hispanica</name>
    <dbReference type="NCBI Taxonomy" id="358687"/>
    <lineage>
        <taxon>Bacteria</taxon>
        <taxon>Pseudomonadati</taxon>
        <taxon>Bacteroidota</taxon>
        <taxon>Flavobacteriia</taxon>
        <taxon>Flavobacteriales</taxon>
        <taxon>Weeksellaceae</taxon>
        <taxon>Chryseobacterium group</taxon>
        <taxon>Epilithonimonas</taxon>
    </lineage>
</organism>
<keyword evidence="1" id="KW-0175">Coiled coil</keyword>
<keyword evidence="2" id="KW-0472">Membrane</keyword>
<feature type="coiled-coil region" evidence="1">
    <location>
        <begin position="61"/>
        <end position="95"/>
    </location>
</feature>
<evidence type="ECO:0000256" key="1">
    <source>
        <dbReference type="SAM" id="Coils"/>
    </source>
</evidence>
<reference evidence="3 4" key="1">
    <citation type="journal article" date="2006" name="Int. J. Syst. Evol. Microbiol.">
        <title>Chryseobacterium hispanicum sp. nov., isolated from the drinking water distribution system of Sevilla, Spain.</title>
        <authorList>
            <person name="Gallego V."/>
            <person name="Garcia M.T."/>
            <person name="Ventosa A."/>
        </authorList>
    </citation>
    <scope>NUCLEOTIDE SEQUENCE [LARGE SCALE GENOMIC DNA]</scope>
    <source>
        <strain evidence="3 4">KCTC 22104</strain>
    </source>
</reference>
<proteinExistence type="predicted"/>
<accession>A0A3D9D028</accession>
<evidence type="ECO:0000256" key="2">
    <source>
        <dbReference type="SAM" id="Phobius"/>
    </source>
</evidence>
<dbReference type="Proteomes" id="UP000256326">
    <property type="component" value="Unassembled WGS sequence"/>
</dbReference>